<organism evidence="2 3">
    <name type="scientific">Ascaris lumbricoides</name>
    <name type="common">Giant roundworm</name>
    <dbReference type="NCBI Taxonomy" id="6252"/>
    <lineage>
        <taxon>Eukaryota</taxon>
        <taxon>Metazoa</taxon>
        <taxon>Ecdysozoa</taxon>
        <taxon>Nematoda</taxon>
        <taxon>Chromadorea</taxon>
        <taxon>Rhabditida</taxon>
        <taxon>Spirurina</taxon>
        <taxon>Ascaridomorpha</taxon>
        <taxon>Ascaridoidea</taxon>
        <taxon>Ascarididae</taxon>
        <taxon>Ascaris</taxon>
    </lineage>
</organism>
<dbReference type="Proteomes" id="UP000036681">
    <property type="component" value="Unplaced"/>
</dbReference>
<evidence type="ECO:0000313" key="3">
    <source>
        <dbReference type="WBParaSite" id="ALUE_0000428201-mRNA-1"/>
    </source>
</evidence>
<sequence length="173" mass="19813">MSTEGTALDGMEQEDRNKDVTEGVLLEERPARLLVRGTPRDSTFSSRLSTVIRRSLRLGPKRSTTATDLGSLAGVGKSLSDQETDVHGRGAKYFTEYAEVKIEHYPKPYGTLPELKRLLQLARRSSVRLMDYFRKHFYIPSYFLMNFATRSYLRFLFSHMISNAVWFICGCVM</sequence>
<keyword evidence="2" id="KW-1185">Reference proteome</keyword>
<evidence type="ECO:0000313" key="2">
    <source>
        <dbReference type="Proteomes" id="UP000036681"/>
    </source>
</evidence>
<evidence type="ECO:0000256" key="1">
    <source>
        <dbReference type="SAM" id="MobiDB-lite"/>
    </source>
</evidence>
<proteinExistence type="predicted"/>
<accession>A0A0M3HQC9</accession>
<feature type="region of interest" description="Disordered" evidence="1">
    <location>
        <begin position="1"/>
        <end position="21"/>
    </location>
</feature>
<dbReference type="WBParaSite" id="ALUE_0000428201-mRNA-1">
    <property type="protein sequence ID" value="ALUE_0000428201-mRNA-1"/>
    <property type="gene ID" value="ALUE_0000428201"/>
</dbReference>
<name>A0A0M3HQC9_ASCLU</name>
<protein>
    <submittedName>
        <fullName evidence="3">Ion_trans_N domain-containing protein</fullName>
    </submittedName>
</protein>
<reference evidence="3" key="1">
    <citation type="submission" date="2017-02" db="UniProtKB">
        <authorList>
            <consortium name="WormBaseParasite"/>
        </authorList>
    </citation>
    <scope>IDENTIFICATION</scope>
</reference>
<dbReference type="AlphaFoldDB" id="A0A0M3HQC9"/>